<organism evidence="2 3">
    <name type="scientific">Winogradskyella marincola</name>
    <dbReference type="NCBI Taxonomy" id="3037795"/>
    <lineage>
        <taxon>Bacteria</taxon>
        <taxon>Pseudomonadati</taxon>
        <taxon>Bacteroidota</taxon>
        <taxon>Flavobacteriia</taxon>
        <taxon>Flavobacteriales</taxon>
        <taxon>Flavobacteriaceae</taxon>
        <taxon>Winogradskyella</taxon>
    </lineage>
</organism>
<evidence type="ECO:0008006" key="4">
    <source>
        <dbReference type="Google" id="ProtNLM"/>
    </source>
</evidence>
<feature type="chain" id="PRO_5045683032" description="DUF4382 domain-containing protein" evidence="1">
    <location>
        <begin position="22"/>
        <end position="195"/>
    </location>
</feature>
<keyword evidence="1" id="KW-0732">Signal</keyword>
<protein>
    <recommendedName>
        <fullName evidence="4">DUF4382 domain-containing protein</fullName>
    </recommendedName>
</protein>
<proteinExistence type="predicted"/>
<dbReference type="Proteomes" id="UP001529085">
    <property type="component" value="Unassembled WGS sequence"/>
</dbReference>
<comment type="caution">
    <text evidence="2">The sequence shown here is derived from an EMBL/GenBank/DDBJ whole genome shotgun (WGS) entry which is preliminary data.</text>
</comment>
<feature type="signal peptide" evidence="1">
    <location>
        <begin position="1"/>
        <end position="21"/>
    </location>
</feature>
<evidence type="ECO:0000313" key="2">
    <source>
        <dbReference type="EMBL" id="MDG4715033.1"/>
    </source>
</evidence>
<evidence type="ECO:0000256" key="1">
    <source>
        <dbReference type="SAM" id="SignalP"/>
    </source>
</evidence>
<dbReference type="RefSeq" id="WP_278004500.1">
    <property type="nucleotide sequence ID" value="NZ_JARSBN010000002.1"/>
</dbReference>
<name>A0ABT6FZ12_9FLAO</name>
<keyword evidence="3" id="KW-1185">Reference proteome</keyword>
<dbReference type="PROSITE" id="PS51257">
    <property type="entry name" value="PROKAR_LIPOPROTEIN"/>
    <property type="match status" value="1"/>
</dbReference>
<evidence type="ECO:0000313" key="3">
    <source>
        <dbReference type="Proteomes" id="UP001529085"/>
    </source>
</evidence>
<gene>
    <name evidence="2" type="ORF">P7122_04045</name>
</gene>
<accession>A0ABT6FZ12</accession>
<dbReference type="EMBL" id="JARSBN010000002">
    <property type="protein sequence ID" value="MDG4715033.1"/>
    <property type="molecule type" value="Genomic_DNA"/>
</dbReference>
<sequence>MKNLKLFVLLLSVGLMSYSCKNDDDGGSSSGSGVVIYGDTEIQLKSGVIMDYGEYMDGIYNFDITLVDTQVRTVDGYPFPTEDVFSGVYFELFTSNVSDLQVGTYSFGSADAGGYEYAEVYINATIEQDEGISINSGSFSVLDNGSSYELEFEGTTSDGTAFSGSFSGPLRAYDFSDEFGRPAEEGASKPRLFFR</sequence>
<reference evidence="2 3" key="1">
    <citation type="submission" date="2023-03" db="EMBL/GenBank/DDBJ databases">
        <title>Strain YYF002 represents a novel species in the genus Winogradskyella isolated from seawater.</title>
        <authorList>
            <person name="Fu Z.-Y."/>
        </authorList>
    </citation>
    <scope>NUCLEOTIDE SEQUENCE [LARGE SCALE GENOMIC DNA]</scope>
    <source>
        <strain evidence="2 3">YYF002</strain>
    </source>
</reference>